<comment type="similarity">
    <text evidence="3">Belongs to the cytochrome P450 family.</text>
</comment>
<dbReference type="Proteomes" id="UP000813444">
    <property type="component" value="Unassembled WGS sequence"/>
</dbReference>
<gene>
    <name evidence="7" type="ORF">B0I35DRAFT_515505</name>
</gene>
<accession>A0A8K0SH75</accession>
<dbReference type="EMBL" id="JAGPNK010000014">
    <property type="protein sequence ID" value="KAH7309183.1"/>
    <property type="molecule type" value="Genomic_DNA"/>
</dbReference>
<dbReference type="GO" id="GO:0020037">
    <property type="term" value="F:heme binding"/>
    <property type="evidence" value="ECO:0007669"/>
    <property type="project" value="InterPro"/>
</dbReference>
<comment type="caution">
    <text evidence="7">The sequence shown here is derived from an EMBL/GenBank/DDBJ whole genome shotgun (WGS) entry which is preliminary data.</text>
</comment>
<evidence type="ECO:0000256" key="1">
    <source>
        <dbReference type="ARBA" id="ARBA00001971"/>
    </source>
</evidence>
<dbReference type="OrthoDB" id="1470350at2759"/>
<evidence type="ECO:0000256" key="2">
    <source>
        <dbReference type="ARBA" id="ARBA00004685"/>
    </source>
</evidence>
<dbReference type="GO" id="GO:0004497">
    <property type="term" value="F:monooxygenase activity"/>
    <property type="evidence" value="ECO:0007669"/>
    <property type="project" value="InterPro"/>
</dbReference>
<dbReference type="PANTHER" id="PTHR24305">
    <property type="entry name" value="CYTOCHROME P450"/>
    <property type="match status" value="1"/>
</dbReference>
<dbReference type="GO" id="GO:0005506">
    <property type="term" value="F:iron ion binding"/>
    <property type="evidence" value="ECO:0007669"/>
    <property type="project" value="InterPro"/>
</dbReference>
<evidence type="ECO:0000313" key="8">
    <source>
        <dbReference type="Proteomes" id="UP000813444"/>
    </source>
</evidence>
<dbReference type="PRINTS" id="PR00463">
    <property type="entry name" value="EP450I"/>
</dbReference>
<evidence type="ECO:0000256" key="4">
    <source>
        <dbReference type="ARBA" id="ARBA00022617"/>
    </source>
</evidence>
<keyword evidence="8" id="KW-1185">Reference proteome</keyword>
<dbReference type="InterPro" id="IPR002401">
    <property type="entry name" value="Cyt_P450_E_grp-I"/>
</dbReference>
<dbReference type="PANTHER" id="PTHR24305:SF210">
    <property type="entry name" value="CYTOCHROME P450 MONOOXYGENASE ASQL-RELATED"/>
    <property type="match status" value="1"/>
</dbReference>
<keyword evidence="4" id="KW-0349">Heme</keyword>
<dbReference type="AlphaFoldDB" id="A0A8K0SH75"/>
<dbReference type="Gene3D" id="1.10.630.10">
    <property type="entry name" value="Cytochrome P450"/>
    <property type="match status" value="1"/>
</dbReference>
<proteinExistence type="inferred from homology"/>
<evidence type="ECO:0000313" key="7">
    <source>
        <dbReference type="EMBL" id="KAH7309183.1"/>
    </source>
</evidence>
<dbReference type="GO" id="GO:0016705">
    <property type="term" value="F:oxidoreductase activity, acting on paired donors, with incorporation or reduction of molecular oxygen"/>
    <property type="evidence" value="ECO:0007669"/>
    <property type="project" value="InterPro"/>
</dbReference>
<dbReference type="SUPFAM" id="SSF48264">
    <property type="entry name" value="Cytochrome P450"/>
    <property type="match status" value="1"/>
</dbReference>
<dbReference type="PRINTS" id="PR00385">
    <property type="entry name" value="P450"/>
</dbReference>
<evidence type="ECO:0000256" key="5">
    <source>
        <dbReference type="ARBA" id="ARBA00022723"/>
    </source>
</evidence>
<comment type="cofactor">
    <cofactor evidence="1">
        <name>heme</name>
        <dbReference type="ChEBI" id="CHEBI:30413"/>
    </cofactor>
</comment>
<dbReference type="InterPro" id="IPR050121">
    <property type="entry name" value="Cytochrome_P450_monoxygenase"/>
</dbReference>
<keyword evidence="6" id="KW-0408">Iron</keyword>
<organism evidence="7 8">
    <name type="scientific">Stachybotrys elegans</name>
    <dbReference type="NCBI Taxonomy" id="80388"/>
    <lineage>
        <taxon>Eukaryota</taxon>
        <taxon>Fungi</taxon>
        <taxon>Dikarya</taxon>
        <taxon>Ascomycota</taxon>
        <taxon>Pezizomycotina</taxon>
        <taxon>Sordariomycetes</taxon>
        <taxon>Hypocreomycetidae</taxon>
        <taxon>Hypocreales</taxon>
        <taxon>Stachybotryaceae</taxon>
        <taxon>Stachybotrys</taxon>
    </lineage>
</organism>
<evidence type="ECO:0000256" key="6">
    <source>
        <dbReference type="ARBA" id="ARBA00023004"/>
    </source>
</evidence>
<name>A0A8K0SH75_9HYPO</name>
<dbReference type="Pfam" id="PF00067">
    <property type="entry name" value="p450"/>
    <property type="match status" value="1"/>
</dbReference>
<reference evidence="7" key="1">
    <citation type="journal article" date="2021" name="Nat. Commun.">
        <title>Genetic determinants of endophytism in the Arabidopsis root mycobiome.</title>
        <authorList>
            <person name="Mesny F."/>
            <person name="Miyauchi S."/>
            <person name="Thiergart T."/>
            <person name="Pickel B."/>
            <person name="Atanasova L."/>
            <person name="Karlsson M."/>
            <person name="Huettel B."/>
            <person name="Barry K.W."/>
            <person name="Haridas S."/>
            <person name="Chen C."/>
            <person name="Bauer D."/>
            <person name="Andreopoulos W."/>
            <person name="Pangilinan J."/>
            <person name="LaButti K."/>
            <person name="Riley R."/>
            <person name="Lipzen A."/>
            <person name="Clum A."/>
            <person name="Drula E."/>
            <person name="Henrissat B."/>
            <person name="Kohler A."/>
            <person name="Grigoriev I.V."/>
            <person name="Martin F.M."/>
            <person name="Hacquard S."/>
        </authorList>
    </citation>
    <scope>NUCLEOTIDE SEQUENCE</scope>
    <source>
        <strain evidence="7">MPI-CAGE-CH-0235</strain>
    </source>
</reference>
<comment type="pathway">
    <text evidence="2">Mycotoxin biosynthesis.</text>
</comment>
<dbReference type="InterPro" id="IPR036396">
    <property type="entry name" value="Cyt_P450_sf"/>
</dbReference>
<sequence length="208" mass="23285">MAKWPALLYFDIIADLVFERKLGSVDTNSHPWLDGLFGSTMRLITYFNAARQFPHILPFVARFFPKDLIAQQVKHAKFVQESVDVRMREAPTAHDFMSYILPYDEATAKMSMAQVRATYGPLMIAGSENVSTTVSFTIYHLLKNPVALHKATEEVRMACKDKDITFFSVGAMKYLSAVVQESMRLNPAAPTTQPRVVPKGGVFISGCS</sequence>
<protein>
    <submittedName>
        <fullName evidence="7">Cytochrome P450</fullName>
    </submittedName>
</protein>
<evidence type="ECO:0000256" key="3">
    <source>
        <dbReference type="ARBA" id="ARBA00010617"/>
    </source>
</evidence>
<dbReference type="InterPro" id="IPR001128">
    <property type="entry name" value="Cyt_P450"/>
</dbReference>
<keyword evidence="5" id="KW-0479">Metal-binding</keyword>